<sequence>MKTLKITLLLVVLPMMIFAQNYRYARQTAQPIRIGIVGGYNLSRITNSQPSYTIENYSGYSLGASALWQAWGNFGVQSDLIFSRQGYGYNENGTKDGYLVTSYAYLTPSANYRPVPWASFFAGMQFGFLIKANCGCGNTDYQSTITHHFNKFDYGLNGGVEFTSKAIADGFVMGMKYYLGLSNIVSNPDQVGEEDLPITLPSFSTRNSVMNFYIGYRF</sequence>
<evidence type="ECO:0000313" key="3">
    <source>
        <dbReference type="Proteomes" id="UP001155182"/>
    </source>
</evidence>
<gene>
    <name evidence="2" type="ORF">NF867_01985</name>
</gene>
<evidence type="ECO:0000259" key="1">
    <source>
        <dbReference type="Pfam" id="PF13568"/>
    </source>
</evidence>
<dbReference type="InterPro" id="IPR025665">
    <property type="entry name" value="Beta-barrel_OMP_2"/>
</dbReference>
<proteinExistence type="predicted"/>
<keyword evidence="3" id="KW-1185">Reference proteome</keyword>
<feature type="domain" description="Outer membrane protein beta-barrel" evidence="1">
    <location>
        <begin position="18"/>
        <end position="184"/>
    </location>
</feature>
<comment type="caution">
    <text evidence="2">The sequence shown here is derived from an EMBL/GenBank/DDBJ whole genome shotgun (WGS) entry which is preliminary data.</text>
</comment>
<reference evidence="2" key="1">
    <citation type="submission" date="2022-06" db="EMBL/GenBank/DDBJ databases">
        <title>Solitalea sp. MAHUQ-68 isolated from rhizospheric soil.</title>
        <authorList>
            <person name="Huq M.A."/>
        </authorList>
    </citation>
    <scope>NUCLEOTIDE SEQUENCE</scope>
    <source>
        <strain evidence="2">MAHUQ-68</strain>
    </source>
</reference>
<organism evidence="2 3">
    <name type="scientific">Solitalea agri</name>
    <dbReference type="NCBI Taxonomy" id="2953739"/>
    <lineage>
        <taxon>Bacteria</taxon>
        <taxon>Pseudomonadati</taxon>
        <taxon>Bacteroidota</taxon>
        <taxon>Sphingobacteriia</taxon>
        <taxon>Sphingobacteriales</taxon>
        <taxon>Sphingobacteriaceae</taxon>
        <taxon>Solitalea</taxon>
    </lineage>
</organism>
<dbReference type="Proteomes" id="UP001155182">
    <property type="component" value="Unassembled WGS sequence"/>
</dbReference>
<dbReference type="EMBL" id="JAMWYS010000006">
    <property type="protein sequence ID" value="MCO4291634.1"/>
    <property type="molecule type" value="Genomic_DNA"/>
</dbReference>
<evidence type="ECO:0000313" key="2">
    <source>
        <dbReference type="EMBL" id="MCO4291634.1"/>
    </source>
</evidence>
<dbReference type="Pfam" id="PF13568">
    <property type="entry name" value="OMP_b-brl_2"/>
    <property type="match status" value="1"/>
</dbReference>
<name>A0A9X2F030_9SPHI</name>
<dbReference type="RefSeq" id="WP_252585867.1">
    <property type="nucleotide sequence ID" value="NZ_JAMWYS010000006.1"/>
</dbReference>
<protein>
    <submittedName>
        <fullName evidence="2">PorT family protein</fullName>
    </submittedName>
</protein>
<dbReference type="AlphaFoldDB" id="A0A9X2F030"/>
<accession>A0A9X2F030</accession>